<dbReference type="GO" id="GO:0008168">
    <property type="term" value="F:methyltransferase activity"/>
    <property type="evidence" value="ECO:0007669"/>
    <property type="project" value="TreeGrafter"/>
</dbReference>
<evidence type="ECO:0000313" key="3">
    <source>
        <dbReference type="EMBL" id="KAJ2905791.1"/>
    </source>
</evidence>
<comment type="caution">
    <text evidence="3">The sequence shown here is derived from an EMBL/GenBank/DDBJ whole genome shotgun (WGS) entry which is preliminary data.</text>
</comment>
<evidence type="ECO:0000256" key="1">
    <source>
        <dbReference type="ARBA" id="ARBA00038158"/>
    </source>
</evidence>
<accession>A0AAD5WWG4</accession>
<dbReference type="AlphaFoldDB" id="A0AAD5WWG4"/>
<dbReference type="Gene3D" id="3.40.50.150">
    <property type="entry name" value="Vaccinia Virus protein VP39"/>
    <property type="match status" value="1"/>
</dbReference>
<evidence type="ECO:0000256" key="2">
    <source>
        <dbReference type="SAM" id="MobiDB-lite"/>
    </source>
</evidence>
<evidence type="ECO:0008006" key="5">
    <source>
        <dbReference type="Google" id="ProtNLM"/>
    </source>
</evidence>
<reference evidence="3" key="1">
    <citation type="submission" date="2022-07" db="EMBL/GenBank/DDBJ databases">
        <title>Draft genome sequence of Zalerion maritima ATCC 34329, a (micro)plastics degrading marine fungus.</title>
        <authorList>
            <person name="Paco A."/>
            <person name="Goncalves M.F.M."/>
            <person name="Rocha-Santos T.A.P."/>
            <person name="Alves A."/>
        </authorList>
    </citation>
    <scope>NUCLEOTIDE SEQUENCE</scope>
    <source>
        <strain evidence="3">ATCC 34329</strain>
    </source>
</reference>
<proteinExistence type="inferred from homology"/>
<sequence>MAEHARDPIAADDNHDANDADSAFGDSLRDSLTSLHSSILAYQEENGRTYHALSAGKYILPNDESENERLDLQHHLHVLTQKGRLACAPKAQEGAKMVLDVGTGTGIWALEYADVFPGSTVIGVDLSPIQPGFVPPNCTFEIDDVEKEWTWNQPFDYIFARQMAGSFVDYPGFIKNSFKALEPGGYLEMQDISFPLKCDDGTMSKESYVYRWTQGFVDACNVLGRPIDSAPKYKKMFEEAGFVDIVVENFVWPINRWPKDPKLKEIGHWTLANVSSGTEGLTMASFTRGLGWTKDEVMTFCVNLRRELKDPRIHAYWPMYIVYGRKP</sequence>
<name>A0AAD5WWG4_9PEZI</name>
<evidence type="ECO:0000313" key="4">
    <source>
        <dbReference type="Proteomes" id="UP001201980"/>
    </source>
</evidence>
<organism evidence="3 4">
    <name type="scientific">Zalerion maritima</name>
    <dbReference type="NCBI Taxonomy" id="339359"/>
    <lineage>
        <taxon>Eukaryota</taxon>
        <taxon>Fungi</taxon>
        <taxon>Dikarya</taxon>
        <taxon>Ascomycota</taxon>
        <taxon>Pezizomycotina</taxon>
        <taxon>Sordariomycetes</taxon>
        <taxon>Lulworthiomycetidae</taxon>
        <taxon>Lulworthiales</taxon>
        <taxon>Lulworthiaceae</taxon>
        <taxon>Zalerion</taxon>
    </lineage>
</organism>
<keyword evidence="4" id="KW-1185">Reference proteome</keyword>
<protein>
    <recommendedName>
        <fullName evidence="5">Methyltransferase</fullName>
    </recommendedName>
</protein>
<dbReference type="PANTHER" id="PTHR43591">
    <property type="entry name" value="METHYLTRANSFERASE"/>
    <property type="match status" value="1"/>
</dbReference>
<dbReference type="Pfam" id="PF13489">
    <property type="entry name" value="Methyltransf_23"/>
    <property type="match status" value="1"/>
</dbReference>
<dbReference type="EMBL" id="JAKWBI020000025">
    <property type="protein sequence ID" value="KAJ2905791.1"/>
    <property type="molecule type" value="Genomic_DNA"/>
</dbReference>
<feature type="compositionally biased region" description="Basic and acidic residues" evidence="2">
    <location>
        <begin position="1"/>
        <end position="18"/>
    </location>
</feature>
<dbReference type="CDD" id="cd02440">
    <property type="entry name" value="AdoMet_MTases"/>
    <property type="match status" value="1"/>
</dbReference>
<dbReference type="PANTHER" id="PTHR43591:SF24">
    <property type="entry name" value="2-METHOXY-6-POLYPRENYL-1,4-BENZOQUINOL METHYLASE, MITOCHONDRIAL"/>
    <property type="match status" value="1"/>
</dbReference>
<gene>
    <name evidence="3" type="ORF">MKZ38_004468</name>
</gene>
<comment type="similarity">
    <text evidence="1">Belongs to the methyltransferase superfamily. LaeA methyltransferase family.</text>
</comment>
<dbReference type="Proteomes" id="UP001201980">
    <property type="component" value="Unassembled WGS sequence"/>
</dbReference>
<dbReference type="InterPro" id="IPR029063">
    <property type="entry name" value="SAM-dependent_MTases_sf"/>
</dbReference>
<dbReference type="SUPFAM" id="SSF53335">
    <property type="entry name" value="S-adenosyl-L-methionine-dependent methyltransferases"/>
    <property type="match status" value="1"/>
</dbReference>
<feature type="region of interest" description="Disordered" evidence="2">
    <location>
        <begin position="1"/>
        <end position="22"/>
    </location>
</feature>